<keyword evidence="1" id="KW-0472">Membrane</keyword>
<accession>A0A2R2MJP7</accession>
<proteinExistence type="predicted"/>
<dbReference type="InParanoid" id="A0A2R2MJP7"/>
<dbReference type="KEGG" id="lak:106174321"/>
<evidence type="ECO:0000313" key="3">
    <source>
        <dbReference type="RefSeq" id="XP_023930430.1"/>
    </source>
</evidence>
<gene>
    <name evidence="3" type="primary">LOC106174321</name>
</gene>
<sequence length="282" mass="31395">MGYQQTGQECIRRRIESACTTNQDCSSAVTNSECANNVCACNAGFYSTNARTTCLGRRIGDSCTNDVECSRLIENSACYERKCGCIATYYASDDNSQCFRRLRDWEIALIALGALLFLVLLALLICCCCFIPWWGRRGNKKKQKTRKPLHPPEPRYVAGPVPALAPPPLMATMAPAALMVPYAPPSPLPEARQKSPSDVFVAVPDHFVAIRKVNGRLALARVEAADYLNHRIMVNFLSPIPEADNMFELDPKKEIVSDSDVAHYPLKVVRRGEYFQLVTKEI</sequence>
<dbReference type="RefSeq" id="XP_023930430.1">
    <property type="nucleotide sequence ID" value="XM_024074662.1"/>
</dbReference>
<dbReference type="AlphaFoldDB" id="A0A2R2MJP7"/>
<keyword evidence="1" id="KW-0812">Transmembrane</keyword>
<feature type="transmembrane region" description="Helical" evidence="1">
    <location>
        <begin position="107"/>
        <end position="134"/>
    </location>
</feature>
<keyword evidence="2" id="KW-1185">Reference proteome</keyword>
<reference evidence="3" key="1">
    <citation type="submission" date="2025-08" db="UniProtKB">
        <authorList>
            <consortium name="RefSeq"/>
        </authorList>
    </citation>
    <scope>IDENTIFICATION</scope>
    <source>
        <tissue evidence="3">Gonads</tissue>
    </source>
</reference>
<organism evidence="2 3">
    <name type="scientific">Lingula anatina</name>
    <name type="common">Brachiopod</name>
    <name type="synonym">Lingula unguis</name>
    <dbReference type="NCBI Taxonomy" id="7574"/>
    <lineage>
        <taxon>Eukaryota</taxon>
        <taxon>Metazoa</taxon>
        <taxon>Spiralia</taxon>
        <taxon>Lophotrochozoa</taxon>
        <taxon>Brachiopoda</taxon>
        <taxon>Linguliformea</taxon>
        <taxon>Lingulata</taxon>
        <taxon>Lingulida</taxon>
        <taxon>Linguloidea</taxon>
        <taxon>Lingulidae</taxon>
        <taxon>Lingula</taxon>
    </lineage>
</organism>
<protein>
    <submittedName>
        <fullName evidence="3">Uncharacterized protein LOC106174321</fullName>
    </submittedName>
</protein>
<dbReference type="GeneID" id="106174321"/>
<name>A0A2R2MJP7_LINAN</name>
<keyword evidence="1" id="KW-1133">Transmembrane helix</keyword>
<evidence type="ECO:0000256" key="1">
    <source>
        <dbReference type="SAM" id="Phobius"/>
    </source>
</evidence>
<evidence type="ECO:0000313" key="2">
    <source>
        <dbReference type="Proteomes" id="UP000085678"/>
    </source>
</evidence>
<dbReference type="OrthoDB" id="504708at2759"/>
<dbReference type="Proteomes" id="UP000085678">
    <property type="component" value="Unplaced"/>
</dbReference>